<dbReference type="EMBL" id="LHQL01000011">
    <property type="protein sequence ID" value="OOQ49756.1"/>
    <property type="molecule type" value="Genomic_DNA"/>
</dbReference>
<dbReference type="Pfam" id="PF00171">
    <property type="entry name" value="Aldedh"/>
    <property type="match status" value="1"/>
</dbReference>
<evidence type="ECO:0000256" key="1">
    <source>
        <dbReference type="ARBA" id="ARBA00023002"/>
    </source>
</evidence>
<evidence type="ECO:0000313" key="4">
    <source>
        <dbReference type="EMBL" id="OOQ49756.1"/>
    </source>
</evidence>
<dbReference type="Proteomes" id="UP000190306">
    <property type="component" value="Chromosome"/>
</dbReference>
<dbReference type="PANTHER" id="PTHR43353">
    <property type="entry name" value="SUCCINATE-SEMIALDEHYDE DEHYDROGENASE, MITOCHONDRIAL"/>
    <property type="match status" value="1"/>
</dbReference>
<dbReference type="InterPro" id="IPR016161">
    <property type="entry name" value="Ald_DH/histidinol_DH"/>
</dbReference>
<reference evidence="4 5" key="1">
    <citation type="submission" date="2015-07" db="EMBL/GenBank/DDBJ databases">
        <title>Draft Genome Sequence of Streptomyces antibioticus, IMRU 3720 reveals insights in the evolution of actinomycin biosynthetic gene clusters in Streptomyces.</title>
        <authorList>
            <person name="Crnovcic I."/>
            <person name="Ruckert C."/>
            <person name="Kalinowksi J."/>
            <person name="Keller U."/>
        </authorList>
    </citation>
    <scope>NUCLEOTIDE SEQUENCE [LARGE SCALE GENOMIC DNA]</scope>
    <source>
        <strain evidence="4 5">DSM 41481</strain>
    </source>
</reference>
<dbReference type="Gene3D" id="3.40.309.10">
    <property type="entry name" value="Aldehyde Dehydrogenase, Chain A, domain 2"/>
    <property type="match status" value="1"/>
</dbReference>
<dbReference type="SUPFAM" id="SSF53720">
    <property type="entry name" value="ALDH-like"/>
    <property type="match status" value="1"/>
</dbReference>
<dbReference type="InterPro" id="IPR015590">
    <property type="entry name" value="Aldehyde_DH_dom"/>
</dbReference>
<dbReference type="PANTHER" id="PTHR43353:SF5">
    <property type="entry name" value="SUCCINATE-SEMIALDEHYDE DEHYDROGENASE, MITOCHONDRIAL"/>
    <property type="match status" value="1"/>
</dbReference>
<dbReference type="InterPro" id="IPR016163">
    <property type="entry name" value="Ald_DH_C"/>
</dbReference>
<feature type="domain" description="Aldehyde dehydrogenase" evidence="3">
    <location>
        <begin position="157"/>
        <end position="339"/>
    </location>
</feature>
<keyword evidence="5" id="KW-1185">Reference proteome</keyword>
<dbReference type="InterPro" id="IPR016162">
    <property type="entry name" value="Ald_DH_N"/>
</dbReference>
<keyword evidence="1" id="KW-0560">Oxidoreductase</keyword>
<protein>
    <recommendedName>
        <fullName evidence="3">Aldehyde dehydrogenase domain-containing protein</fullName>
    </recommendedName>
</protein>
<accession>A0ABX3LHG2</accession>
<dbReference type="InterPro" id="IPR050740">
    <property type="entry name" value="Aldehyde_DH_Superfamily"/>
</dbReference>
<name>A0ABX3LHG2_STRAT</name>
<dbReference type="Gene3D" id="3.40.605.10">
    <property type="entry name" value="Aldehyde Dehydrogenase, Chain A, domain 1"/>
    <property type="match status" value="1"/>
</dbReference>
<proteinExistence type="predicted"/>
<comment type="caution">
    <text evidence="4">The sequence shown here is derived from an EMBL/GenBank/DDBJ whole genome shotgun (WGS) entry which is preliminary data.</text>
</comment>
<organism evidence="4 5">
    <name type="scientific">Streptomyces antibioticus</name>
    <dbReference type="NCBI Taxonomy" id="1890"/>
    <lineage>
        <taxon>Bacteria</taxon>
        <taxon>Bacillati</taxon>
        <taxon>Actinomycetota</taxon>
        <taxon>Actinomycetes</taxon>
        <taxon>Kitasatosporales</taxon>
        <taxon>Streptomycetaceae</taxon>
        <taxon>Streptomyces</taxon>
    </lineage>
</organism>
<evidence type="ECO:0000313" key="5">
    <source>
        <dbReference type="Proteomes" id="UP000190306"/>
    </source>
</evidence>
<evidence type="ECO:0000259" key="3">
    <source>
        <dbReference type="Pfam" id="PF00171"/>
    </source>
</evidence>
<evidence type="ECO:0000256" key="2">
    <source>
        <dbReference type="SAM" id="MobiDB-lite"/>
    </source>
</evidence>
<gene>
    <name evidence="4" type="ORF">AFM16_25920</name>
</gene>
<sequence>MPATPGEHAHPRPGGTMPEPHVMDHASQSPHPDPVTAILLRNRPELLAALESVTTRAAATAEFDSALAALRGARAETDTHRPRTITELGVFLPSNNILYSYVLFGLIPSGFAGHIVMRPSRRVGEESRRIHRIITSDPAFRAIHPTDIELTDMTQRQFIARCAQTEAVVFNGRPENAREVGASLPHRTLLLAFGSGPNPIVVGPEAELATTARDIVRTRTHNSGQDCLCPDVVFAHDSIADDLVTALREALRSTAVGPLSDPATTVGPLCYPDAVRQAATFLDAHRDHIREGGRVDHRTGLVTPTLLDLTWDDSFLPPEFFAPVVCVMRYGTATDVSRWLHTPTERRRGMYVSVYGEPKLHPPTTTSGTPRIATAVSLDSRTALDAENGNEPLGGYGPDAGHVRAHGTVTARPLLLSAELGGPGTEKGAEA</sequence>
<feature type="region of interest" description="Disordered" evidence="2">
    <location>
        <begin position="1"/>
        <end position="34"/>
    </location>
</feature>